<protein>
    <recommendedName>
        <fullName evidence="3">Tetratricopeptide repeat protein</fullName>
    </recommendedName>
</protein>
<dbReference type="Proteomes" id="UP000613974">
    <property type="component" value="Unassembled WGS sequence"/>
</dbReference>
<keyword evidence="2" id="KW-1185">Reference proteome</keyword>
<organism evidence="1 2">
    <name type="scientific">Streptomyces nojiriensis</name>
    <dbReference type="NCBI Taxonomy" id="66374"/>
    <lineage>
        <taxon>Bacteria</taxon>
        <taxon>Bacillati</taxon>
        <taxon>Actinomycetota</taxon>
        <taxon>Actinomycetes</taxon>
        <taxon>Kitasatosporales</taxon>
        <taxon>Streptomycetaceae</taxon>
        <taxon>Streptomyces</taxon>
    </lineage>
</organism>
<reference evidence="2" key="1">
    <citation type="submission" date="2023-07" db="EMBL/GenBank/DDBJ databases">
        <title>Whole genome shotgun sequence of Streptomyces nojiriensis NBRC 13794.</title>
        <authorList>
            <person name="Komaki H."/>
            <person name="Tamura T."/>
        </authorList>
    </citation>
    <scope>NUCLEOTIDE SEQUENCE [LARGE SCALE GENOMIC DNA]</scope>
    <source>
        <strain evidence="2">NBRC 13794</strain>
    </source>
</reference>
<dbReference type="RefSeq" id="WP_229876844.1">
    <property type="nucleotide sequence ID" value="NZ_BMRL01000023.1"/>
</dbReference>
<evidence type="ECO:0000313" key="1">
    <source>
        <dbReference type="EMBL" id="GHI69659.1"/>
    </source>
</evidence>
<dbReference type="GeneID" id="95595041"/>
<dbReference type="EMBL" id="BNEC01000005">
    <property type="protein sequence ID" value="GHI69659.1"/>
    <property type="molecule type" value="Genomic_DNA"/>
</dbReference>
<dbReference type="Gene3D" id="1.25.40.10">
    <property type="entry name" value="Tetratricopeptide repeat domain"/>
    <property type="match status" value="1"/>
</dbReference>
<sequence length="219" mass="24167">MPLRHHAALTTAQAALAAARESDDQLQVGWALGYTAGALHRLGRAEESLNWAREAADQLGRQTGAPSRLAELTILNTLGQNLRQAGRAREALAIHRRSRSICHAGIPGKPQELIGLYLAVTQQHIGNDLAALHRWNEAEEPLRYALTRFEAARMPAWSEPARLDLGIVLRHLTRHQEAHAVLTNAHDALGLLNNPRRIEAADELRRLDSTRNRAAHPPS</sequence>
<accession>A0ABQ3SNE0</accession>
<evidence type="ECO:0000313" key="2">
    <source>
        <dbReference type="Proteomes" id="UP000613974"/>
    </source>
</evidence>
<comment type="caution">
    <text evidence="1">The sequence shown here is derived from an EMBL/GenBank/DDBJ whole genome shotgun (WGS) entry which is preliminary data.</text>
</comment>
<dbReference type="SUPFAM" id="SSF48452">
    <property type="entry name" value="TPR-like"/>
    <property type="match status" value="2"/>
</dbReference>
<name>A0ABQ3SNE0_9ACTN</name>
<gene>
    <name evidence="1" type="ORF">Snoj_35770</name>
</gene>
<dbReference type="InterPro" id="IPR011990">
    <property type="entry name" value="TPR-like_helical_dom_sf"/>
</dbReference>
<dbReference type="Pfam" id="PF13424">
    <property type="entry name" value="TPR_12"/>
    <property type="match status" value="1"/>
</dbReference>
<evidence type="ECO:0008006" key="3">
    <source>
        <dbReference type="Google" id="ProtNLM"/>
    </source>
</evidence>
<proteinExistence type="predicted"/>